<comment type="caution">
    <text evidence="1">The sequence shown here is derived from an EMBL/GenBank/DDBJ whole genome shotgun (WGS) entry which is preliminary data.</text>
</comment>
<dbReference type="EMBL" id="JBCPYA010000027">
    <property type="protein sequence ID" value="MEN2475587.1"/>
    <property type="molecule type" value="Genomic_DNA"/>
</dbReference>
<gene>
    <name evidence="1" type="ORF">VOI36_37400</name>
</gene>
<accession>A0ABU9WU47</accession>
<dbReference type="RefSeq" id="WP_343495482.1">
    <property type="nucleotide sequence ID" value="NZ_JBCPYA010000027.1"/>
</dbReference>
<name>A0ABU9WU47_9BURK</name>
<reference evidence="1 2" key="1">
    <citation type="submission" date="2024-05" db="EMBL/GenBank/DDBJ databases">
        <title>Burkholderia sp. Nov. a novel bacteria isolated from rhizosphere soil of Camellia sinensis.</title>
        <authorList>
            <person name="Dong Y."/>
        </authorList>
    </citation>
    <scope>NUCLEOTIDE SEQUENCE [LARGE SCALE GENOMIC DNA]</scope>
    <source>
        <strain evidence="1 2">GS2Y</strain>
    </source>
</reference>
<evidence type="ECO:0000313" key="1">
    <source>
        <dbReference type="EMBL" id="MEN2475587.1"/>
    </source>
</evidence>
<evidence type="ECO:0000313" key="2">
    <source>
        <dbReference type="Proteomes" id="UP001466933"/>
    </source>
</evidence>
<sequence>MENLLFKPKALESRFGVGGSTRSLLAASEQDFGVPKQNLRGALRFGPIFYPSLSFRTGPAVPLG</sequence>
<protein>
    <submittedName>
        <fullName evidence="1">Uncharacterized protein</fullName>
    </submittedName>
</protein>
<dbReference type="Proteomes" id="UP001466933">
    <property type="component" value="Unassembled WGS sequence"/>
</dbReference>
<proteinExistence type="predicted"/>
<organism evidence="1 2">
    <name type="scientific">Burkholderia theae</name>
    <dbReference type="NCBI Taxonomy" id="3143496"/>
    <lineage>
        <taxon>Bacteria</taxon>
        <taxon>Pseudomonadati</taxon>
        <taxon>Pseudomonadota</taxon>
        <taxon>Betaproteobacteria</taxon>
        <taxon>Burkholderiales</taxon>
        <taxon>Burkholderiaceae</taxon>
        <taxon>Burkholderia</taxon>
    </lineage>
</organism>
<keyword evidence="2" id="KW-1185">Reference proteome</keyword>